<protein>
    <submittedName>
        <fullName evidence="1">Uncharacterized protein</fullName>
    </submittedName>
</protein>
<dbReference type="STRING" id="869212.Turpa_3817"/>
<keyword evidence="2" id="KW-1185">Reference proteome</keyword>
<reference evidence="1 2" key="1">
    <citation type="submission" date="2012-06" db="EMBL/GenBank/DDBJ databases">
        <title>The complete chromosome of genome of Turneriella parva DSM 21527.</title>
        <authorList>
            <consortium name="US DOE Joint Genome Institute (JGI-PGF)"/>
            <person name="Lucas S."/>
            <person name="Han J."/>
            <person name="Lapidus A."/>
            <person name="Bruce D."/>
            <person name="Goodwin L."/>
            <person name="Pitluck S."/>
            <person name="Peters L."/>
            <person name="Kyrpides N."/>
            <person name="Mavromatis K."/>
            <person name="Ivanova N."/>
            <person name="Mikhailova N."/>
            <person name="Chertkov O."/>
            <person name="Detter J.C."/>
            <person name="Tapia R."/>
            <person name="Han C."/>
            <person name="Land M."/>
            <person name="Hauser L."/>
            <person name="Markowitz V."/>
            <person name="Cheng J.-F."/>
            <person name="Hugenholtz P."/>
            <person name="Woyke T."/>
            <person name="Wu D."/>
            <person name="Gronow S."/>
            <person name="Wellnitz S."/>
            <person name="Brambilla E."/>
            <person name="Klenk H.-P."/>
            <person name="Eisen J.A."/>
        </authorList>
    </citation>
    <scope>NUCLEOTIDE SEQUENCE [LARGE SCALE GENOMIC DNA]</scope>
    <source>
        <strain evidence="2">ATCC BAA-1111 / DSM 21527 / NCTC 11395 / H</strain>
    </source>
</reference>
<dbReference type="OrthoDB" id="339560at2"/>
<organism evidence="1 2">
    <name type="scientific">Turneriella parva (strain ATCC BAA-1111 / DSM 21527 / NCTC 11395 / H)</name>
    <name type="common">Leptospira parva</name>
    <dbReference type="NCBI Taxonomy" id="869212"/>
    <lineage>
        <taxon>Bacteria</taxon>
        <taxon>Pseudomonadati</taxon>
        <taxon>Spirochaetota</taxon>
        <taxon>Spirochaetia</taxon>
        <taxon>Leptospirales</taxon>
        <taxon>Leptospiraceae</taxon>
        <taxon>Turneriella</taxon>
    </lineage>
</organism>
<accession>I4BAZ4</accession>
<evidence type="ECO:0000313" key="2">
    <source>
        <dbReference type="Proteomes" id="UP000006048"/>
    </source>
</evidence>
<name>I4BAZ4_TURPD</name>
<dbReference type="AlphaFoldDB" id="I4BAZ4"/>
<dbReference type="KEGG" id="tpx:Turpa_3817"/>
<dbReference type="Proteomes" id="UP000006048">
    <property type="component" value="Chromosome"/>
</dbReference>
<proteinExistence type="predicted"/>
<evidence type="ECO:0000313" key="1">
    <source>
        <dbReference type="EMBL" id="AFM14451.1"/>
    </source>
</evidence>
<gene>
    <name evidence="1" type="ordered locus">Turpa_3817</name>
</gene>
<sequence>MEIRRALESFVLQKKLTPRKLRNLVTVATTAERLATRPYIEKRELDLIVDRFGVGPDVTTWGDFFASEIATDHWEKGDAEFEKICETVIFDFIAACMVFPGRPAAFLESVMHEYHQSLAKSAADRGADDQEKIHLGILAGYFEQMGLKQENLSAADTEFFDSFSVRTRTA</sequence>
<dbReference type="HOGENOM" id="CLU_1530674_0_0_12"/>
<dbReference type="EMBL" id="CP002959">
    <property type="protein sequence ID" value="AFM14451.1"/>
    <property type="molecule type" value="Genomic_DNA"/>
</dbReference>
<dbReference type="RefSeq" id="WP_014804928.1">
    <property type="nucleotide sequence ID" value="NC_018020.1"/>
</dbReference>